<proteinExistence type="predicted"/>
<organism evidence="3 4">
    <name type="scientific">Beta vulgaris subsp. vulgaris</name>
    <name type="common">Beet</name>
    <dbReference type="NCBI Taxonomy" id="3555"/>
    <lineage>
        <taxon>Eukaryota</taxon>
        <taxon>Viridiplantae</taxon>
        <taxon>Streptophyta</taxon>
        <taxon>Embryophyta</taxon>
        <taxon>Tracheophyta</taxon>
        <taxon>Spermatophyta</taxon>
        <taxon>Magnoliopsida</taxon>
        <taxon>eudicotyledons</taxon>
        <taxon>Gunneridae</taxon>
        <taxon>Pentapetalae</taxon>
        <taxon>Caryophyllales</taxon>
        <taxon>Chenopodiaceae</taxon>
        <taxon>Betoideae</taxon>
        <taxon>Beta</taxon>
    </lineage>
</organism>
<dbReference type="PANTHER" id="PTHR33919">
    <property type="entry name" value="OS09G0127700 PROTEIN"/>
    <property type="match status" value="1"/>
</dbReference>
<evidence type="ECO:0000313" key="4">
    <source>
        <dbReference type="Proteomes" id="UP000035740"/>
    </source>
</evidence>
<dbReference type="Gramene" id="KMS97457">
    <property type="protein sequence ID" value="KMS97457"/>
    <property type="gene ID" value="BVRB_5g126890"/>
</dbReference>
<keyword evidence="2" id="KW-0812">Transmembrane</keyword>
<name>A0A0J8BBY1_BETVV</name>
<dbReference type="eggNOG" id="ENOG502S3M8">
    <property type="taxonomic scope" value="Eukaryota"/>
</dbReference>
<dbReference type="AlphaFoldDB" id="A0A0J8BBY1"/>
<dbReference type="Proteomes" id="UP000035740">
    <property type="component" value="Unassembled WGS sequence"/>
</dbReference>
<dbReference type="PANTHER" id="PTHR33919:SF16">
    <property type="match status" value="1"/>
</dbReference>
<feature type="compositionally biased region" description="Basic and acidic residues" evidence="1">
    <location>
        <begin position="135"/>
        <end position="150"/>
    </location>
</feature>
<sequence length="150" mass="16807">MTTTPKMRAYADSTITEDAQTYSRSPQSHKKKSIKDELLPKGKPIGEYVPVYVALGLIGLSVTLGLHTAKQQLMHAPDVHVKKSRRETLPEVVEPEDVAHQSEEFLKKSFFRKVAHVQEFKTPVADPIHGNPLTREPRVESLKTVGLDRA</sequence>
<feature type="region of interest" description="Disordered" evidence="1">
    <location>
        <begin position="124"/>
        <end position="150"/>
    </location>
</feature>
<accession>A0A0J8BBY1</accession>
<keyword evidence="4" id="KW-1185">Reference proteome</keyword>
<keyword evidence="2" id="KW-0472">Membrane</keyword>
<feature type="region of interest" description="Disordered" evidence="1">
    <location>
        <begin position="1"/>
        <end position="42"/>
    </location>
</feature>
<evidence type="ECO:0000256" key="1">
    <source>
        <dbReference type="SAM" id="MobiDB-lite"/>
    </source>
</evidence>
<evidence type="ECO:0000313" key="3">
    <source>
        <dbReference type="EMBL" id="KMS97457.1"/>
    </source>
</evidence>
<dbReference type="EMBL" id="KQ090316">
    <property type="protein sequence ID" value="KMS97457.1"/>
    <property type="molecule type" value="Genomic_DNA"/>
</dbReference>
<protein>
    <submittedName>
        <fullName evidence="3">Uncharacterized protein</fullName>
    </submittedName>
</protein>
<feature type="transmembrane region" description="Helical" evidence="2">
    <location>
        <begin position="48"/>
        <end position="66"/>
    </location>
</feature>
<keyword evidence="2" id="KW-1133">Transmembrane helix</keyword>
<dbReference type="OrthoDB" id="2013913at2759"/>
<evidence type="ECO:0000256" key="2">
    <source>
        <dbReference type="SAM" id="Phobius"/>
    </source>
</evidence>
<feature type="compositionally biased region" description="Polar residues" evidence="1">
    <location>
        <begin position="13"/>
        <end position="26"/>
    </location>
</feature>
<gene>
    <name evidence="3" type="ORF">BVRB_5g126890</name>
</gene>
<dbReference type="OMA" id="HPSIMAF"/>
<reference evidence="3 4" key="1">
    <citation type="journal article" date="2014" name="Nature">
        <title>The genome of the recently domesticated crop plant sugar beet (Beta vulgaris).</title>
        <authorList>
            <person name="Dohm J.C."/>
            <person name="Minoche A.E."/>
            <person name="Holtgrawe D."/>
            <person name="Capella-Gutierrez S."/>
            <person name="Zakrzewski F."/>
            <person name="Tafer H."/>
            <person name="Rupp O."/>
            <person name="Sorensen T.R."/>
            <person name="Stracke R."/>
            <person name="Reinhardt R."/>
            <person name="Goesmann A."/>
            <person name="Kraft T."/>
            <person name="Schulz B."/>
            <person name="Stadler P.F."/>
            <person name="Schmidt T."/>
            <person name="Gabaldon T."/>
            <person name="Lehrach H."/>
            <person name="Weisshaar B."/>
            <person name="Himmelbauer H."/>
        </authorList>
    </citation>
    <scope>NUCLEOTIDE SEQUENCE [LARGE SCALE GENOMIC DNA]</scope>
    <source>
        <tissue evidence="3">Taproot</tissue>
    </source>
</reference>